<evidence type="ECO:0000256" key="3">
    <source>
        <dbReference type="ARBA" id="ARBA00022618"/>
    </source>
</evidence>
<keyword evidence="9" id="KW-1185">Reference proteome</keyword>
<comment type="similarity">
    <text evidence="2">Belongs to the MAD2 family.</text>
</comment>
<evidence type="ECO:0000259" key="7">
    <source>
        <dbReference type="PROSITE" id="PS50815"/>
    </source>
</evidence>
<dbReference type="HOGENOM" id="CLU_072097_0_1_1"/>
<dbReference type="InterPro" id="IPR045091">
    <property type="entry name" value="Mad2-like"/>
</dbReference>
<organism evidence="9">
    <name type="scientific">Melampsora larici-populina (strain 98AG31 / pathotype 3-4-7)</name>
    <name type="common">Poplar leaf rust fungus</name>
    <dbReference type="NCBI Taxonomy" id="747676"/>
    <lineage>
        <taxon>Eukaryota</taxon>
        <taxon>Fungi</taxon>
        <taxon>Dikarya</taxon>
        <taxon>Basidiomycota</taxon>
        <taxon>Pucciniomycotina</taxon>
        <taxon>Pucciniomycetes</taxon>
        <taxon>Pucciniales</taxon>
        <taxon>Melampsoraceae</taxon>
        <taxon>Melampsora</taxon>
    </lineage>
</organism>
<keyword evidence="3" id="KW-0132">Cell division</keyword>
<keyword evidence="6" id="KW-0131">Cell cycle</keyword>
<dbReference type="InterPro" id="IPR036570">
    <property type="entry name" value="HORMA_dom_sf"/>
</dbReference>
<sequence length="171" mass="19726">STAIVCEFLYYAFNAILGLRSIYPKEDFKWQPRYDIHLPMLVDPDLKSYIKRTTTQLKPWLENGKVSRVVLALVSKDSQQTVERWQFEIGASEDSVLSESDSNAEPSTQIELTRSDHDMQAEALQIFRQIFSSVTFLPELKPNECSFTILSYVDKSEPIPEHWSQSNPHII</sequence>
<evidence type="ECO:0000313" key="9">
    <source>
        <dbReference type="Proteomes" id="UP000001072"/>
    </source>
</evidence>
<dbReference type="PROSITE" id="PS50815">
    <property type="entry name" value="HORMA"/>
    <property type="match status" value="1"/>
</dbReference>
<reference evidence="9" key="1">
    <citation type="journal article" date="2011" name="Proc. Natl. Acad. Sci. U.S.A.">
        <title>Obligate biotrophy features unraveled by the genomic analysis of rust fungi.</title>
        <authorList>
            <person name="Duplessis S."/>
            <person name="Cuomo C.A."/>
            <person name="Lin Y.-C."/>
            <person name="Aerts A."/>
            <person name="Tisserant E."/>
            <person name="Veneault-Fourrey C."/>
            <person name="Joly D.L."/>
            <person name="Hacquard S."/>
            <person name="Amselem J."/>
            <person name="Cantarel B.L."/>
            <person name="Chiu R."/>
            <person name="Coutinho P.M."/>
            <person name="Feau N."/>
            <person name="Field M."/>
            <person name="Frey P."/>
            <person name="Gelhaye E."/>
            <person name="Goldberg J."/>
            <person name="Grabherr M.G."/>
            <person name="Kodira C.D."/>
            <person name="Kohler A."/>
            <person name="Kuees U."/>
            <person name="Lindquist E.A."/>
            <person name="Lucas S.M."/>
            <person name="Mago R."/>
            <person name="Mauceli E."/>
            <person name="Morin E."/>
            <person name="Murat C."/>
            <person name="Pangilinan J.L."/>
            <person name="Park R."/>
            <person name="Pearson M."/>
            <person name="Quesneville H."/>
            <person name="Rouhier N."/>
            <person name="Sakthikumar S."/>
            <person name="Salamov A.A."/>
            <person name="Schmutz J."/>
            <person name="Selles B."/>
            <person name="Shapiro H."/>
            <person name="Tanguay P."/>
            <person name="Tuskan G.A."/>
            <person name="Henrissat B."/>
            <person name="Van de Peer Y."/>
            <person name="Rouze P."/>
            <person name="Ellis J.G."/>
            <person name="Dodds P.N."/>
            <person name="Schein J.E."/>
            <person name="Zhong S."/>
            <person name="Hamelin R.C."/>
            <person name="Grigoriev I.V."/>
            <person name="Szabo L.J."/>
            <person name="Martin F."/>
        </authorList>
    </citation>
    <scope>NUCLEOTIDE SEQUENCE [LARGE SCALE GENOMIC DNA]</scope>
    <source>
        <strain evidence="9">98AG31 / pathotype 3-4-7</strain>
    </source>
</reference>
<feature type="non-terminal residue" evidence="8">
    <location>
        <position position="1"/>
    </location>
</feature>
<dbReference type="Pfam" id="PF02301">
    <property type="entry name" value="HORMA"/>
    <property type="match status" value="1"/>
</dbReference>
<dbReference type="Proteomes" id="UP000001072">
    <property type="component" value="Unassembled WGS sequence"/>
</dbReference>
<keyword evidence="4" id="KW-0498">Mitosis</keyword>
<dbReference type="GO" id="GO:0000776">
    <property type="term" value="C:kinetochore"/>
    <property type="evidence" value="ECO:0007669"/>
    <property type="project" value="TreeGrafter"/>
</dbReference>
<evidence type="ECO:0000256" key="1">
    <source>
        <dbReference type="ARBA" id="ARBA00004123"/>
    </source>
</evidence>
<feature type="domain" description="HORMA" evidence="7">
    <location>
        <begin position="1"/>
        <end position="171"/>
    </location>
</feature>
<dbReference type="InParanoid" id="F4S8Z4"/>
<protein>
    <recommendedName>
        <fullName evidence="7">HORMA domain-containing protein</fullName>
    </recommendedName>
</protein>
<proteinExistence type="inferred from homology"/>
<evidence type="ECO:0000313" key="8">
    <source>
        <dbReference type="EMBL" id="EGF98905.1"/>
    </source>
</evidence>
<accession>F4S8Z4</accession>
<dbReference type="EMBL" id="GL883167">
    <property type="protein sequence ID" value="EGF98905.1"/>
    <property type="molecule type" value="Genomic_DNA"/>
</dbReference>
<feature type="non-terminal residue" evidence="8">
    <location>
        <position position="171"/>
    </location>
</feature>
<dbReference type="SUPFAM" id="SSF56019">
    <property type="entry name" value="The spindle assembly checkpoint protein mad2"/>
    <property type="match status" value="1"/>
</dbReference>
<dbReference type="PANTHER" id="PTHR11842">
    <property type="entry name" value="MITOTIC SPINDLE ASSEMBLY CHECKPOINT PROTEIN MAD2"/>
    <property type="match status" value="1"/>
</dbReference>
<dbReference type="Gene3D" id="3.30.900.10">
    <property type="entry name" value="HORMA domain"/>
    <property type="match status" value="1"/>
</dbReference>
<dbReference type="InterPro" id="IPR003511">
    <property type="entry name" value="HORMA_dom"/>
</dbReference>
<dbReference type="GeneID" id="18927065"/>
<dbReference type="STRING" id="747676.F4S8Z4"/>
<dbReference type="RefSeq" id="XP_007417807.1">
    <property type="nucleotide sequence ID" value="XM_007417745.1"/>
</dbReference>
<dbReference type="GO" id="GO:0005654">
    <property type="term" value="C:nucleoplasm"/>
    <property type="evidence" value="ECO:0007669"/>
    <property type="project" value="TreeGrafter"/>
</dbReference>
<keyword evidence="5" id="KW-0539">Nucleus</keyword>
<dbReference type="eggNOG" id="KOG3285">
    <property type="taxonomic scope" value="Eukaryota"/>
</dbReference>
<evidence type="ECO:0000256" key="2">
    <source>
        <dbReference type="ARBA" id="ARBA00010348"/>
    </source>
</evidence>
<evidence type="ECO:0000256" key="4">
    <source>
        <dbReference type="ARBA" id="ARBA00022776"/>
    </source>
</evidence>
<dbReference type="PANTHER" id="PTHR11842:SF11">
    <property type="entry name" value="MITOTIC SPINDLE ASSEMBLY CHECKPOINT PROTEIN MAD2A"/>
    <property type="match status" value="1"/>
</dbReference>
<name>F4S8Z4_MELLP</name>
<dbReference type="GO" id="GO:0051301">
    <property type="term" value="P:cell division"/>
    <property type="evidence" value="ECO:0007669"/>
    <property type="project" value="UniProtKB-KW"/>
</dbReference>
<dbReference type="KEGG" id="mlr:MELLADRAFT_29299"/>
<dbReference type="OrthoDB" id="1806at2759"/>
<comment type="subcellular location">
    <subcellularLocation>
        <location evidence="1">Nucleus</location>
    </subcellularLocation>
</comment>
<evidence type="ECO:0000256" key="6">
    <source>
        <dbReference type="ARBA" id="ARBA00023306"/>
    </source>
</evidence>
<dbReference type="VEuPathDB" id="FungiDB:MELLADRAFT_29299"/>
<dbReference type="GO" id="GO:0007094">
    <property type="term" value="P:mitotic spindle assembly checkpoint signaling"/>
    <property type="evidence" value="ECO:0007669"/>
    <property type="project" value="TreeGrafter"/>
</dbReference>
<dbReference type="AlphaFoldDB" id="F4S8Z4"/>
<dbReference type="GO" id="GO:0005737">
    <property type="term" value="C:cytoplasm"/>
    <property type="evidence" value="ECO:0007669"/>
    <property type="project" value="TreeGrafter"/>
</dbReference>
<gene>
    <name evidence="8" type="ORF">MELLADRAFT_29299</name>
</gene>
<evidence type="ECO:0000256" key="5">
    <source>
        <dbReference type="ARBA" id="ARBA00023242"/>
    </source>
</evidence>